<dbReference type="eggNOG" id="COG1654">
    <property type="taxonomic scope" value="Bacteria"/>
</dbReference>
<dbReference type="AlphaFoldDB" id="N2A5S6"/>
<feature type="domain" description="BPL/LPL catalytic" evidence="2">
    <location>
        <begin position="80"/>
        <end position="273"/>
    </location>
</feature>
<dbReference type="GO" id="GO:0009249">
    <property type="term" value="P:protein lipoylation"/>
    <property type="evidence" value="ECO:0007669"/>
    <property type="project" value="UniProtKB-ARBA"/>
</dbReference>
<dbReference type="GO" id="GO:0016740">
    <property type="term" value="F:transferase activity"/>
    <property type="evidence" value="ECO:0007669"/>
    <property type="project" value="UniProtKB-ARBA"/>
</dbReference>
<dbReference type="SUPFAM" id="SSF55681">
    <property type="entry name" value="Class II aaRS and biotin synthetases"/>
    <property type="match status" value="1"/>
</dbReference>
<evidence type="ECO:0000259" key="2">
    <source>
        <dbReference type="PROSITE" id="PS51733"/>
    </source>
</evidence>
<dbReference type="InterPro" id="IPR013196">
    <property type="entry name" value="HTH_11"/>
</dbReference>
<dbReference type="GO" id="GO:0004077">
    <property type="term" value="F:biotin--[biotin carboxyl-carrier protein] ligase activity"/>
    <property type="evidence" value="ECO:0007669"/>
    <property type="project" value="InterPro"/>
</dbReference>
<dbReference type="InterPro" id="IPR036388">
    <property type="entry name" value="WH-like_DNA-bd_sf"/>
</dbReference>
<evidence type="ECO:0000313" key="3">
    <source>
        <dbReference type="EMBL" id="EMZ23551.1"/>
    </source>
</evidence>
<dbReference type="HOGENOM" id="CLU_051096_0_1_9"/>
<dbReference type="InterPro" id="IPR004143">
    <property type="entry name" value="BPL_LPL_catalytic"/>
</dbReference>
<proteinExistence type="predicted"/>
<sequence>MRRICYIYSELSGDHMNTKGKLLELLEANRGSYFSGEEIAGLLSVSRTAVWKAVKSLQKEGYPIDAVTNKGYCLSLETDILSSQGIQKYLHPNIKNIDISLLPTVSSTNTLMKAKADANMPEGCLLIASEQTNGKGRYRRNFYSPHNTGIYMSLLLRPQNCTSVQAAQITTIAAVAMCEAIEAVSGERAEIKWVNDILIRGKKVCGILTEGSFNLETGALEYAVLGLGLNLYEPEEGFPKALISVAGTVFHASHSDAKNRLAAEFLNFFFDIIKLLIRQIMWRNIENAASCWGKKSSWYLQEKNGQPLLWK</sequence>
<dbReference type="InterPro" id="IPR036390">
    <property type="entry name" value="WH_DNA-bd_sf"/>
</dbReference>
<accession>N2A5S6</accession>
<comment type="caution">
    <text evidence="3">The sequence shown here is derived from an EMBL/GenBank/DDBJ whole genome shotgun (WGS) entry which is preliminary data.</text>
</comment>
<dbReference type="Proteomes" id="UP000012589">
    <property type="component" value="Unassembled WGS sequence"/>
</dbReference>
<dbReference type="InterPro" id="IPR045864">
    <property type="entry name" value="aa-tRNA-synth_II/BPL/LPL"/>
</dbReference>
<protein>
    <submittedName>
        <fullName evidence="3">Biotin-[acetyl-CoA-carboxylase] ligase</fullName>
    </submittedName>
</protein>
<keyword evidence="1 3" id="KW-0436">Ligase</keyword>
<dbReference type="EMBL" id="AQFT01000105">
    <property type="protein sequence ID" value="EMZ23551.1"/>
    <property type="molecule type" value="Genomic_DNA"/>
</dbReference>
<dbReference type="eggNOG" id="COG0340">
    <property type="taxonomic scope" value="Bacteria"/>
</dbReference>
<dbReference type="Gene3D" id="3.30.930.10">
    <property type="entry name" value="Bira Bifunctional Protein, Domain 2"/>
    <property type="match status" value="1"/>
</dbReference>
<keyword evidence="4" id="KW-1185">Reference proteome</keyword>
<dbReference type="STRING" id="1235802.C823_03527"/>
<dbReference type="PANTHER" id="PTHR12835">
    <property type="entry name" value="BIOTIN PROTEIN LIGASE"/>
    <property type="match status" value="1"/>
</dbReference>
<dbReference type="PANTHER" id="PTHR12835:SF5">
    <property type="entry name" value="BIOTIN--PROTEIN LIGASE"/>
    <property type="match status" value="1"/>
</dbReference>
<name>N2A5S6_9FIRM</name>
<dbReference type="InterPro" id="IPR004408">
    <property type="entry name" value="Biotin_CoA_COase_ligase"/>
</dbReference>
<dbReference type="PATRIC" id="fig|1235802.3.peg.3718"/>
<gene>
    <name evidence="3" type="ORF">C823_03527</name>
</gene>
<dbReference type="Pfam" id="PF08279">
    <property type="entry name" value="HTH_11"/>
    <property type="match status" value="1"/>
</dbReference>
<dbReference type="Gene3D" id="1.10.10.10">
    <property type="entry name" value="Winged helix-like DNA-binding domain superfamily/Winged helix DNA-binding domain"/>
    <property type="match status" value="1"/>
</dbReference>
<evidence type="ECO:0000256" key="1">
    <source>
        <dbReference type="ARBA" id="ARBA00022598"/>
    </source>
</evidence>
<dbReference type="NCBIfam" id="TIGR00121">
    <property type="entry name" value="birA_ligase"/>
    <property type="match status" value="1"/>
</dbReference>
<reference evidence="3 4" key="1">
    <citation type="journal article" date="2014" name="Genome Announc.">
        <title>Draft genome sequences of the altered schaedler flora, a defined bacterial community from gnotobiotic mice.</title>
        <authorList>
            <person name="Wannemuehler M.J."/>
            <person name="Overstreet A.M."/>
            <person name="Ward D.V."/>
            <person name="Phillips G.J."/>
        </authorList>
    </citation>
    <scope>NUCLEOTIDE SEQUENCE [LARGE SCALE GENOMIC DNA]</scope>
    <source>
        <strain evidence="3 4">ASF492</strain>
    </source>
</reference>
<dbReference type="SUPFAM" id="SSF46785">
    <property type="entry name" value="Winged helix' DNA-binding domain"/>
    <property type="match status" value="1"/>
</dbReference>
<dbReference type="GO" id="GO:0005737">
    <property type="term" value="C:cytoplasm"/>
    <property type="evidence" value="ECO:0007669"/>
    <property type="project" value="TreeGrafter"/>
</dbReference>
<dbReference type="PROSITE" id="PS51733">
    <property type="entry name" value="BPL_LPL_CATALYTIC"/>
    <property type="match status" value="1"/>
</dbReference>
<dbReference type="CDD" id="cd16442">
    <property type="entry name" value="BPL"/>
    <property type="match status" value="1"/>
</dbReference>
<dbReference type="Pfam" id="PF03099">
    <property type="entry name" value="BPL_LplA_LipB"/>
    <property type="match status" value="1"/>
</dbReference>
<organism evidence="3 4">
    <name type="scientific">Eubacterium plexicaudatum ASF492</name>
    <dbReference type="NCBI Taxonomy" id="1235802"/>
    <lineage>
        <taxon>Bacteria</taxon>
        <taxon>Bacillati</taxon>
        <taxon>Bacillota</taxon>
        <taxon>Clostridia</taxon>
        <taxon>Eubacteriales</taxon>
        <taxon>Eubacteriaceae</taxon>
        <taxon>Eubacterium</taxon>
    </lineage>
</organism>
<evidence type="ECO:0000313" key="4">
    <source>
        <dbReference type="Proteomes" id="UP000012589"/>
    </source>
</evidence>